<reference evidence="3 4" key="1">
    <citation type="journal article" date="2019" name="Nat. Microbiol.">
        <title>Mediterranean grassland soil C-N compound turnover is dependent on rainfall and depth, and is mediated by genomically divergent microorganisms.</title>
        <authorList>
            <person name="Diamond S."/>
            <person name="Andeer P.F."/>
            <person name="Li Z."/>
            <person name="Crits-Christoph A."/>
            <person name="Burstein D."/>
            <person name="Anantharaman K."/>
            <person name="Lane K.R."/>
            <person name="Thomas B.C."/>
            <person name="Pan C."/>
            <person name="Northen T.R."/>
            <person name="Banfield J.F."/>
        </authorList>
    </citation>
    <scope>NUCLEOTIDE SEQUENCE [LARGE SCALE GENOMIC DNA]</scope>
    <source>
        <strain evidence="3">WS_9</strain>
    </source>
</reference>
<dbReference type="SUPFAM" id="SSF53448">
    <property type="entry name" value="Nucleotide-diphospho-sugar transferases"/>
    <property type="match status" value="1"/>
</dbReference>
<evidence type="ECO:0000256" key="1">
    <source>
        <dbReference type="SAM" id="Phobius"/>
    </source>
</evidence>
<keyword evidence="1" id="KW-1133">Transmembrane helix</keyword>
<dbReference type="EMBL" id="VBOZ01000033">
    <property type="protein sequence ID" value="TMQ63122.1"/>
    <property type="molecule type" value="Genomic_DNA"/>
</dbReference>
<feature type="domain" description="Glycosyltransferase 2-like" evidence="2">
    <location>
        <begin position="56"/>
        <end position="224"/>
    </location>
</feature>
<feature type="transmembrane region" description="Helical" evidence="1">
    <location>
        <begin position="317"/>
        <end position="335"/>
    </location>
</feature>
<name>A0A538THM0_UNCEI</name>
<protein>
    <submittedName>
        <fullName evidence="3">Glycosyltransferase</fullName>
    </submittedName>
</protein>
<evidence type="ECO:0000259" key="2">
    <source>
        <dbReference type="Pfam" id="PF00535"/>
    </source>
</evidence>
<dbReference type="Proteomes" id="UP000317691">
    <property type="component" value="Unassembled WGS sequence"/>
</dbReference>
<dbReference type="InterPro" id="IPR029044">
    <property type="entry name" value="Nucleotide-diphossugar_trans"/>
</dbReference>
<dbReference type="PANTHER" id="PTHR43646:SF3">
    <property type="entry name" value="SLR1566 PROTEIN"/>
    <property type="match status" value="1"/>
</dbReference>
<comment type="caution">
    <text evidence="3">The sequence shown here is derived from an EMBL/GenBank/DDBJ whole genome shotgun (WGS) entry which is preliminary data.</text>
</comment>
<keyword evidence="3" id="KW-0808">Transferase</keyword>
<gene>
    <name evidence="3" type="ORF">E6K79_10775</name>
</gene>
<accession>A0A538THM0</accession>
<dbReference type="PANTHER" id="PTHR43646">
    <property type="entry name" value="GLYCOSYLTRANSFERASE"/>
    <property type="match status" value="1"/>
</dbReference>
<keyword evidence="1" id="KW-0472">Membrane</keyword>
<dbReference type="Gene3D" id="3.90.550.10">
    <property type="entry name" value="Spore Coat Polysaccharide Biosynthesis Protein SpsA, Chain A"/>
    <property type="match status" value="1"/>
</dbReference>
<dbReference type="AlphaFoldDB" id="A0A538THM0"/>
<feature type="transmembrane region" description="Helical" evidence="1">
    <location>
        <begin position="347"/>
        <end position="369"/>
    </location>
</feature>
<feature type="transmembrane region" description="Helical" evidence="1">
    <location>
        <begin position="289"/>
        <end position="311"/>
    </location>
</feature>
<organism evidence="3 4">
    <name type="scientific">Eiseniibacteriota bacterium</name>
    <dbReference type="NCBI Taxonomy" id="2212470"/>
    <lineage>
        <taxon>Bacteria</taxon>
        <taxon>Candidatus Eiseniibacteriota</taxon>
    </lineage>
</organism>
<keyword evidence="1" id="KW-0812">Transmembrane</keyword>
<feature type="transmembrane region" description="Helical" evidence="1">
    <location>
        <begin position="12"/>
        <end position="33"/>
    </location>
</feature>
<dbReference type="InterPro" id="IPR001173">
    <property type="entry name" value="Glyco_trans_2-like"/>
</dbReference>
<dbReference type="Pfam" id="PF00535">
    <property type="entry name" value="Glycos_transf_2"/>
    <property type="match status" value="1"/>
</dbReference>
<sequence length="391" mass="42326">MSLAVVCQSMGTSVVVVSALFWLGAACMLALGLRRLKSLADAVPLPNEALPSLTLIAAAKDEADRIEGAVRSFLTQDYPGLRIIVVDDRSVDGTGAILDRIALGAPRLQVIHVHTLPAGWIGKCHALARASAAAKTDWLLFTDGDIELAPDAVRRAVSFALQEKLDHLAVAPDMIVESLGEAVFIGYFLAMFYLSQQPWRAPNPRAKSSIGIGAFNLVRRAAYERSGGHERIRYEMIDDLGLGKILKQSGARQMLALHGGAVRARWQVGVWGLIRGVEKNAFAALRYRVWIALPAVASQFACSLSPVVGLFLPDPTAKIAAVAAWIGAFTVYAVMSRGSRIRPWHALLMPIGGALFSFAILRSIAFAVARRGLVWRGTLYPLEELRRGMLP</sequence>
<evidence type="ECO:0000313" key="3">
    <source>
        <dbReference type="EMBL" id="TMQ63122.1"/>
    </source>
</evidence>
<proteinExistence type="predicted"/>
<dbReference type="GO" id="GO:0016740">
    <property type="term" value="F:transferase activity"/>
    <property type="evidence" value="ECO:0007669"/>
    <property type="project" value="UniProtKB-KW"/>
</dbReference>
<evidence type="ECO:0000313" key="4">
    <source>
        <dbReference type="Proteomes" id="UP000317691"/>
    </source>
</evidence>